<organism evidence="2 3">
    <name type="scientific">Maioricimonas rarisocia</name>
    <dbReference type="NCBI Taxonomy" id="2528026"/>
    <lineage>
        <taxon>Bacteria</taxon>
        <taxon>Pseudomonadati</taxon>
        <taxon>Planctomycetota</taxon>
        <taxon>Planctomycetia</taxon>
        <taxon>Planctomycetales</taxon>
        <taxon>Planctomycetaceae</taxon>
        <taxon>Maioricimonas</taxon>
    </lineage>
</organism>
<reference evidence="2 3" key="1">
    <citation type="submission" date="2019-02" db="EMBL/GenBank/DDBJ databases">
        <title>Deep-cultivation of Planctomycetes and their phenomic and genomic characterization uncovers novel biology.</title>
        <authorList>
            <person name="Wiegand S."/>
            <person name="Jogler M."/>
            <person name="Boedeker C."/>
            <person name="Pinto D."/>
            <person name="Vollmers J."/>
            <person name="Rivas-Marin E."/>
            <person name="Kohn T."/>
            <person name="Peeters S.H."/>
            <person name="Heuer A."/>
            <person name="Rast P."/>
            <person name="Oberbeckmann S."/>
            <person name="Bunk B."/>
            <person name="Jeske O."/>
            <person name="Meyerdierks A."/>
            <person name="Storesund J.E."/>
            <person name="Kallscheuer N."/>
            <person name="Luecker S."/>
            <person name="Lage O.M."/>
            <person name="Pohl T."/>
            <person name="Merkel B.J."/>
            <person name="Hornburger P."/>
            <person name="Mueller R.-W."/>
            <person name="Bruemmer F."/>
            <person name="Labrenz M."/>
            <person name="Spormann A.M."/>
            <person name="Op den Camp H."/>
            <person name="Overmann J."/>
            <person name="Amann R."/>
            <person name="Jetten M.S.M."/>
            <person name="Mascher T."/>
            <person name="Medema M.H."/>
            <person name="Devos D.P."/>
            <person name="Kaster A.-K."/>
            <person name="Ovreas L."/>
            <person name="Rohde M."/>
            <person name="Galperin M.Y."/>
            <person name="Jogler C."/>
        </authorList>
    </citation>
    <scope>NUCLEOTIDE SEQUENCE [LARGE SCALE GENOMIC DNA]</scope>
    <source>
        <strain evidence="2 3">Mal4</strain>
    </source>
</reference>
<keyword evidence="3" id="KW-1185">Reference proteome</keyword>
<dbReference type="Gene3D" id="1.10.150.130">
    <property type="match status" value="1"/>
</dbReference>
<dbReference type="GO" id="GO:0003677">
    <property type="term" value="F:DNA binding"/>
    <property type="evidence" value="ECO:0007669"/>
    <property type="project" value="UniProtKB-KW"/>
</dbReference>
<evidence type="ECO:0000313" key="2">
    <source>
        <dbReference type="EMBL" id="QDU38989.1"/>
    </source>
</evidence>
<evidence type="ECO:0008006" key="4">
    <source>
        <dbReference type="Google" id="ProtNLM"/>
    </source>
</evidence>
<sequence length="246" mass="26894">MGRPADPDAVRVKDVANELLNHRQTLVDAGELSPRTWDDYKAAADLVVSEFGATAPADRLQPHDFARLRKAIDKHNWSGVRTRKFLQSIRTVFKHAYESGLLRQPVRFGPAFKGPSARSLRLERQARGPKMLEADEIRSLLDAAEQPLKAMILLGVNCGFDNADVGRLPQSALPPERRANTPRVLLALQVCPAGSGIAERDVPIRASRLRQAARRQAASPAGTVGESLSDFLLPGSPRVAFSQQPA</sequence>
<dbReference type="SUPFAM" id="SSF56349">
    <property type="entry name" value="DNA breaking-rejoining enzymes"/>
    <property type="match status" value="1"/>
</dbReference>
<dbReference type="AlphaFoldDB" id="A0A517Z970"/>
<dbReference type="InterPro" id="IPR011010">
    <property type="entry name" value="DNA_brk_join_enz"/>
</dbReference>
<dbReference type="KEGG" id="mri:Mal4_33220"/>
<dbReference type="InterPro" id="IPR010998">
    <property type="entry name" value="Integrase_recombinase_N"/>
</dbReference>
<protein>
    <recommendedName>
        <fullName evidence="4">Core-binding (CB) domain-containing protein</fullName>
    </recommendedName>
</protein>
<dbReference type="Proteomes" id="UP000320496">
    <property type="component" value="Chromosome"/>
</dbReference>
<proteinExistence type="predicted"/>
<accession>A0A517Z970</accession>
<evidence type="ECO:0000256" key="1">
    <source>
        <dbReference type="ARBA" id="ARBA00023125"/>
    </source>
</evidence>
<name>A0A517Z970_9PLAN</name>
<keyword evidence="1" id="KW-0238">DNA-binding</keyword>
<evidence type="ECO:0000313" key="3">
    <source>
        <dbReference type="Proteomes" id="UP000320496"/>
    </source>
</evidence>
<dbReference type="EMBL" id="CP036275">
    <property type="protein sequence ID" value="QDU38989.1"/>
    <property type="molecule type" value="Genomic_DNA"/>
</dbReference>
<gene>
    <name evidence="2" type="ORF">Mal4_33220</name>
</gene>